<organism evidence="2 3">
    <name type="scientific">Marine Group I thaumarchaeote</name>
    <dbReference type="NCBI Taxonomy" id="2511932"/>
    <lineage>
        <taxon>Archaea</taxon>
        <taxon>Nitrososphaerota</taxon>
        <taxon>Marine Group I</taxon>
    </lineage>
</organism>
<dbReference type="Proteomes" id="UP000563820">
    <property type="component" value="Unassembled WGS sequence"/>
</dbReference>
<feature type="coiled-coil region" evidence="1">
    <location>
        <begin position="106"/>
        <end position="182"/>
    </location>
</feature>
<reference evidence="2 3" key="1">
    <citation type="journal article" date="2019" name="Environ. Microbiol.">
        <title>Genomics insights into ecotype formation of ammonia-oxidizing archaea in the deep ocean.</title>
        <authorList>
            <person name="Wang Y."/>
            <person name="Huang J.M."/>
            <person name="Cui G.J."/>
            <person name="Nunoura T."/>
            <person name="Takaki Y."/>
            <person name="Li W.L."/>
            <person name="Li J."/>
            <person name="Gao Z.M."/>
            <person name="Takai K."/>
            <person name="Zhang A.Q."/>
            <person name="Stepanauskas R."/>
        </authorList>
    </citation>
    <scope>NUCLEOTIDE SEQUENCE [LARGE SCALE GENOMIC DNA]</scope>
    <source>
        <strain evidence="2 3">T1L11</strain>
    </source>
</reference>
<accession>A0A7K4MIS2</accession>
<feature type="coiled-coil region" evidence="1">
    <location>
        <begin position="318"/>
        <end position="425"/>
    </location>
</feature>
<evidence type="ECO:0000256" key="1">
    <source>
        <dbReference type="SAM" id="Coils"/>
    </source>
</evidence>
<name>A0A7K4MIS2_9ARCH</name>
<gene>
    <name evidence="2" type="ORF">HX848_06920</name>
</gene>
<evidence type="ECO:0000313" key="3">
    <source>
        <dbReference type="Proteomes" id="UP000563820"/>
    </source>
</evidence>
<protein>
    <submittedName>
        <fullName evidence="2">Uncharacterized protein</fullName>
    </submittedName>
</protein>
<dbReference type="AlphaFoldDB" id="A0A7K4MIS2"/>
<evidence type="ECO:0000313" key="2">
    <source>
        <dbReference type="EMBL" id="NWJ29094.1"/>
    </source>
</evidence>
<dbReference type="EMBL" id="JACATE010000013">
    <property type="protein sequence ID" value="NWJ29094.1"/>
    <property type="molecule type" value="Genomic_DNA"/>
</dbReference>
<comment type="caution">
    <text evidence="2">The sequence shown here is derived from an EMBL/GenBank/DDBJ whole genome shotgun (WGS) entry which is preliminary data.</text>
</comment>
<sequence>MEKYGEEHILKVLKEGIGNRSMLKSMLESIRMGKSLSSYETKYMNIIVNSGSHTDYFTGDSENIKENEILKSKIEIQKAGVQIKLEQIRKRDLQVDQRQKEITLKVLSQQKDISQLQNEMKSTEMEIKSTEMEITSHEKVFAEKEKLSNQQQETIKKLHSENNNTNSKLNKISQNVVELKNETILQTIKRNAVIEVEKIKSKLEKQKVIQVRQKQDTVKTEVSKTELSIIQIQNEIKIKNSEITSYEKVLIQQEILSDLKENEKNLNIQLHQKYKKLDSIKSNHIIEEKNDEVSSKIKLKKKQIDKLLFEQKEILDAIKQISKETKFQENENNKLNKQVLELNQEQINLEEKISHMQKQKETQEKELADLHTERLEFISKNKQNQEMVQQIQKYQTRLEKISDDRRLFESEIKNQTRLLEDEQQKEKNIMADIISVQTKLKD</sequence>
<keyword evidence="1" id="KW-0175">Coiled coil</keyword>
<proteinExistence type="predicted"/>